<reference evidence="5 6" key="1">
    <citation type="submission" date="2019-02" db="EMBL/GenBank/DDBJ databases">
        <title>Deep-cultivation of Planctomycetes and their phenomic and genomic characterization uncovers novel biology.</title>
        <authorList>
            <person name="Wiegand S."/>
            <person name="Jogler M."/>
            <person name="Boedeker C."/>
            <person name="Pinto D."/>
            <person name="Vollmers J."/>
            <person name="Rivas-Marin E."/>
            <person name="Kohn T."/>
            <person name="Peeters S.H."/>
            <person name="Heuer A."/>
            <person name="Rast P."/>
            <person name="Oberbeckmann S."/>
            <person name="Bunk B."/>
            <person name="Jeske O."/>
            <person name="Meyerdierks A."/>
            <person name="Storesund J.E."/>
            <person name="Kallscheuer N."/>
            <person name="Luecker S."/>
            <person name="Lage O.M."/>
            <person name="Pohl T."/>
            <person name="Merkel B.J."/>
            <person name="Hornburger P."/>
            <person name="Mueller R.-W."/>
            <person name="Bruemmer F."/>
            <person name="Labrenz M."/>
            <person name="Spormann A.M."/>
            <person name="Op Den Camp H."/>
            <person name="Overmann J."/>
            <person name="Amann R."/>
            <person name="Jetten M.S.M."/>
            <person name="Mascher T."/>
            <person name="Medema M.H."/>
            <person name="Devos D.P."/>
            <person name="Kaster A.-K."/>
            <person name="Ovreas L."/>
            <person name="Rohde M."/>
            <person name="Galperin M.Y."/>
            <person name="Jogler C."/>
        </authorList>
    </citation>
    <scope>NUCLEOTIDE SEQUENCE [LARGE SCALE GENOMIC DNA]</scope>
    <source>
        <strain evidence="5 6">CA13</strain>
    </source>
</reference>
<evidence type="ECO:0000313" key="6">
    <source>
        <dbReference type="Proteomes" id="UP000315010"/>
    </source>
</evidence>
<organism evidence="5 6">
    <name type="scientific">Novipirellula herctigrandis</name>
    <dbReference type="NCBI Taxonomy" id="2527986"/>
    <lineage>
        <taxon>Bacteria</taxon>
        <taxon>Pseudomonadati</taxon>
        <taxon>Planctomycetota</taxon>
        <taxon>Planctomycetia</taxon>
        <taxon>Pirellulales</taxon>
        <taxon>Pirellulaceae</taxon>
        <taxon>Novipirellula</taxon>
    </lineage>
</organism>
<dbReference type="EMBL" id="SJPJ01000002">
    <property type="protein sequence ID" value="TWT76304.1"/>
    <property type="molecule type" value="Genomic_DNA"/>
</dbReference>
<name>A0A5C5ZDM0_9BACT</name>
<proteinExistence type="predicted"/>
<sequence>MTDRKRKRPALKRLRRQAVDADFDGGTLTSDGGLVLLREVDRRLDLIRRVDQAIPDPRDPIYTAHQQDEILISRIFGIAAGYQDANDHDALRHDPAFQVAAGRTPAENDYSEGAYPLASPSTHCRFENRIDSKAIFKLHEVLVDTFLDSFDEPPEEIILDYDATDDTVHGNQERRFFNGYYDSYCFLPLYVFCGDQILVSYLRPSSVGAAHHARPVTKLLVQKIRSRWPDVKIILRGDGGYADEPLMRWCDKNDVGYIFGLPKNKVLVREIACEMTRARIQQSYLGGKRACFKWFRYRTSRTWDRHRWVVGKAQYTGKGANPRFVVTNLPSDAGIVDTTRHRPMVDGKRQPWEVKEAGTQCSVAWNPEDFYRTMYCMRGEMENRIKEQQLCLFADRTSCTRFMANQFRLMLSSLAYVLVDGLRRLALSGTEHSRLRVDSIRLRLLKIAARVQVTSRRVVFHLCSHCPSAALWDDVMLRLCRSD</sequence>
<feature type="domain" description="Transposase DDE" evidence="1">
    <location>
        <begin position="14"/>
        <end position="334"/>
    </location>
</feature>
<dbReference type="Pfam" id="PF13701">
    <property type="entry name" value="DDE_Tnp_1_4"/>
    <property type="match status" value="2"/>
</dbReference>
<protein>
    <submittedName>
        <fullName evidence="5">Transposase DDE domain protein</fullName>
    </submittedName>
</protein>
<evidence type="ECO:0000313" key="4">
    <source>
        <dbReference type="EMBL" id="TWT80118.1"/>
    </source>
</evidence>
<feature type="domain" description="Transposase DDE" evidence="1">
    <location>
        <begin position="365"/>
        <end position="481"/>
    </location>
</feature>
<dbReference type="InterPro" id="IPR047960">
    <property type="entry name" value="Transpos_IS1380"/>
</dbReference>
<keyword evidence="6" id="KW-1185">Reference proteome</keyword>
<accession>A0A5C5ZDM0</accession>
<gene>
    <name evidence="4" type="ORF">CA13_15310</name>
    <name evidence="5" type="ORF">CA13_64120</name>
    <name evidence="3" type="ORF">CA13_67970</name>
    <name evidence="2" type="ORF">CA13_73920</name>
</gene>
<dbReference type="AlphaFoldDB" id="A0A5C5ZDM0"/>
<dbReference type="OrthoDB" id="232723at2"/>
<evidence type="ECO:0000259" key="1">
    <source>
        <dbReference type="Pfam" id="PF13701"/>
    </source>
</evidence>
<evidence type="ECO:0000313" key="2">
    <source>
        <dbReference type="EMBL" id="TWT74715.1"/>
    </source>
</evidence>
<dbReference type="InterPro" id="IPR025668">
    <property type="entry name" value="Tnp_DDE_dom"/>
</dbReference>
<evidence type="ECO:0000313" key="3">
    <source>
        <dbReference type="EMBL" id="TWT76304.1"/>
    </source>
</evidence>
<dbReference type="NCBIfam" id="NF033539">
    <property type="entry name" value="transpos_IS1380"/>
    <property type="match status" value="1"/>
</dbReference>
<evidence type="ECO:0000313" key="5">
    <source>
        <dbReference type="EMBL" id="TWT84931.1"/>
    </source>
</evidence>
<dbReference type="RefSeq" id="WP_146395205.1">
    <property type="nucleotide sequence ID" value="NZ_SJPJ01000001.1"/>
</dbReference>
<dbReference type="EMBL" id="SJPJ01000009">
    <property type="protein sequence ID" value="TWT74715.1"/>
    <property type="molecule type" value="Genomic_DNA"/>
</dbReference>
<dbReference type="EMBL" id="SJPJ01000001">
    <property type="protein sequence ID" value="TWT80118.1"/>
    <property type="molecule type" value="Genomic_DNA"/>
</dbReference>
<dbReference type="EMBL" id="SJPJ01000001">
    <property type="protein sequence ID" value="TWT84931.1"/>
    <property type="molecule type" value="Genomic_DNA"/>
</dbReference>
<dbReference type="Proteomes" id="UP000315010">
    <property type="component" value="Unassembled WGS sequence"/>
</dbReference>
<comment type="caution">
    <text evidence="5">The sequence shown here is derived from an EMBL/GenBank/DDBJ whole genome shotgun (WGS) entry which is preliminary data.</text>
</comment>